<dbReference type="SMART" id="SM00880">
    <property type="entry name" value="CHAD"/>
    <property type="match status" value="1"/>
</dbReference>
<dbReference type="InterPro" id="IPR033469">
    <property type="entry name" value="CYTH-like_dom_sf"/>
</dbReference>
<dbReference type="RefSeq" id="WP_009450000.1">
    <property type="nucleotide sequence ID" value="NZ_AMSI01000005.1"/>
</dbReference>
<dbReference type="Gene3D" id="2.40.320.10">
    <property type="entry name" value="Hypothetical Protein Pfu-838710-001"/>
    <property type="match status" value="1"/>
</dbReference>
<dbReference type="OrthoDB" id="9777271at2"/>
<dbReference type="eggNOG" id="COG5607">
    <property type="taxonomic scope" value="Bacteria"/>
</dbReference>
<proteinExistence type="predicted"/>
<dbReference type="InterPro" id="IPR038186">
    <property type="entry name" value="CHAD_dom_sf"/>
</dbReference>
<evidence type="ECO:0000259" key="2">
    <source>
        <dbReference type="PROSITE" id="PS51708"/>
    </source>
</evidence>
<dbReference type="Pfam" id="PF05235">
    <property type="entry name" value="CHAD"/>
    <property type="match status" value="1"/>
</dbReference>
<evidence type="ECO:0000313" key="4">
    <source>
        <dbReference type="Proteomes" id="UP000007374"/>
    </source>
</evidence>
<reference evidence="3 4" key="1">
    <citation type="journal article" date="2012" name="J. Bacteriol.">
        <title>Genome Sequence of Nitratireductor indicus Type Strain C115.</title>
        <authorList>
            <person name="Lai Q."/>
            <person name="Li G."/>
            <person name="Yu Z."/>
            <person name="Shao Z."/>
        </authorList>
    </citation>
    <scope>NUCLEOTIDE SEQUENCE [LARGE SCALE GENOMIC DNA]</scope>
    <source>
        <strain evidence="3 4">C115</strain>
    </source>
</reference>
<dbReference type="InterPro" id="IPR007899">
    <property type="entry name" value="CHAD_dom"/>
</dbReference>
<evidence type="ECO:0000259" key="1">
    <source>
        <dbReference type="PROSITE" id="PS51707"/>
    </source>
</evidence>
<organism evidence="3 4">
    <name type="scientific">Nitratireductor indicus C115</name>
    <dbReference type="NCBI Taxonomy" id="1231190"/>
    <lineage>
        <taxon>Bacteria</taxon>
        <taxon>Pseudomonadati</taxon>
        <taxon>Pseudomonadota</taxon>
        <taxon>Alphaproteobacteria</taxon>
        <taxon>Hyphomicrobiales</taxon>
        <taxon>Phyllobacteriaceae</taxon>
        <taxon>Nitratireductor</taxon>
    </lineage>
</organism>
<dbReference type="PANTHER" id="PTHR39339">
    <property type="entry name" value="SLR1444 PROTEIN"/>
    <property type="match status" value="1"/>
</dbReference>
<dbReference type="eggNOG" id="COG3025">
    <property type="taxonomic scope" value="Bacteria"/>
</dbReference>
<dbReference type="Proteomes" id="UP000007374">
    <property type="component" value="Unassembled WGS sequence"/>
</dbReference>
<evidence type="ECO:0000313" key="3">
    <source>
        <dbReference type="EMBL" id="EKF42666.1"/>
    </source>
</evidence>
<name>K2P5R3_9HYPH</name>
<sequence>MREIELKVLIGAERAKDLAALLPGLDMIRGEPRQNALHSIYFDTPEGILRHEKMALRLRHDGERWLQTVKWRGQLAGGLSKAEEDEQEIETDTISFEVIQNQKLRKKIKRLIPEPQILIPVLETKIQRHGFDVELNGTRAVLALDNGEIHASGKSAPLHELEIELVEGAPRDLYEIARFLLPDGGFRPSRYSKAARGFMLLDEGCIEPAVIPRKAFPVPLDPEESCEKALRAMLRECFDQLCANIEAVRLLEAPEGPHQLRIGLRRLRSALAFAGEPEDGQDSFDLESLREECRWLGREVGRLRDLDVICTQIIPQEAAAHPEETGFDLLRTSIGEQAGAVRGILRLILTGPRVQDLLITLAQFIETGRLTGDAGGERSFSDAARKALNKRWKRVIQRAGRIDMLDLEQRHALRKELKKLRYSLEFSAPLLPEKATSRFLGKLRALQVVFGDLNDATMVEALLTQPPFRDMKDISTQRAIGRILGARQHKAQESWDHARELWDALIACKLPWD</sequence>
<comment type="caution">
    <text evidence="3">The sequence shown here is derived from an EMBL/GenBank/DDBJ whole genome shotgun (WGS) entry which is preliminary data.</text>
</comment>
<dbReference type="PROSITE" id="PS51708">
    <property type="entry name" value="CHAD"/>
    <property type="match status" value="1"/>
</dbReference>
<dbReference type="EMBL" id="AMSI01000005">
    <property type="protein sequence ID" value="EKF42666.1"/>
    <property type="molecule type" value="Genomic_DNA"/>
</dbReference>
<feature type="domain" description="CYTH" evidence="1">
    <location>
        <begin position="1"/>
        <end position="204"/>
    </location>
</feature>
<gene>
    <name evidence="3" type="ORF">NA8A_08364</name>
</gene>
<dbReference type="SMART" id="SM01118">
    <property type="entry name" value="CYTH"/>
    <property type="match status" value="1"/>
</dbReference>
<accession>K2P5R3</accession>
<feature type="domain" description="CHAD" evidence="2">
    <location>
        <begin position="223"/>
        <end position="507"/>
    </location>
</feature>
<protein>
    <submittedName>
        <fullName evidence="3">Adenylate cyclase</fullName>
    </submittedName>
</protein>
<dbReference type="PANTHER" id="PTHR39339:SF1">
    <property type="entry name" value="CHAD DOMAIN-CONTAINING PROTEIN"/>
    <property type="match status" value="1"/>
</dbReference>
<dbReference type="CDD" id="cd07756">
    <property type="entry name" value="CYTH-like_Pase_CHAD"/>
    <property type="match status" value="1"/>
</dbReference>
<dbReference type="Gene3D" id="1.40.20.10">
    <property type="entry name" value="CHAD domain"/>
    <property type="match status" value="1"/>
</dbReference>
<dbReference type="AlphaFoldDB" id="K2P5R3"/>
<dbReference type="Pfam" id="PF01928">
    <property type="entry name" value="CYTH"/>
    <property type="match status" value="1"/>
</dbReference>
<dbReference type="InterPro" id="IPR023577">
    <property type="entry name" value="CYTH_domain"/>
</dbReference>
<dbReference type="STRING" id="721133.SAMN05216176_10347"/>
<dbReference type="SUPFAM" id="SSF55154">
    <property type="entry name" value="CYTH-like phosphatases"/>
    <property type="match status" value="1"/>
</dbReference>
<keyword evidence="4" id="KW-1185">Reference proteome</keyword>
<dbReference type="PROSITE" id="PS51707">
    <property type="entry name" value="CYTH"/>
    <property type="match status" value="1"/>
</dbReference>
<dbReference type="PATRIC" id="fig|1231190.3.peg.1745"/>